<gene>
    <name evidence="2" type="ORF">GCM10010478_46480</name>
</gene>
<keyword evidence="3" id="KW-1185">Reference proteome</keyword>
<evidence type="ECO:0000313" key="3">
    <source>
        <dbReference type="Proteomes" id="UP001501423"/>
    </source>
</evidence>
<sequence length="51" mass="5154">MQPSGSTLPVPSSPAGTLVHTAAPGSRDARSLYTGPGYAAARFRHSCGLTP</sequence>
<accession>A0ABP6JNE8</accession>
<organism evidence="2 3">
    <name type="scientific">Streptomyces erythrogriseus</name>
    <dbReference type="NCBI Taxonomy" id="284027"/>
    <lineage>
        <taxon>Bacteria</taxon>
        <taxon>Bacillati</taxon>
        <taxon>Actinomycetota</taxon>
        <taxon>Actinomycetes</taxon>
        <taxon>Kitasatosporales</taxon>
        <taxon>Streptomycetaceae</taxon>
        <taxon>Streptomyces</taxon>
        <taxon>Streptomyces griseoincarnatus group</taxon>
    </lineage>
</organism>
<evidence type="ECO:0000256" key="1">
    <source>
        <dbReference type="SAM" id="MobiDB-lite"/>
    </source>
</evidence>
<dbReference type="EMBL" id="BAAAVA010000065">
    <property type="protein sequence ID" value="GAA2939457.1"/>
    <property type="molecule type" value="Genomic_DNA"/>
</dbReference>
<name>A0ABP6JNE8_9ACTN</name>
<feature type="region of interest" description="Disordered" evidence="1">
    <location>
        <begin position="1"/>
        <end position="31"/>
    </location>
</feature>
<evidence type="ECO:0000313" key="2">
    <source>
        <dbReference type="EMBL" id="GAA2939457.1"/>
    </source>
</evidence>
<dbReference type="Proteomes" id="UP001501423">
    <property type="component" value="Unassembled WGS sequence"/>
</dbReference>
<proteinExistence type="predicted"/>
<feature type="compositionally biased region" description="Polar residues" evidence="1">
    <location>
        <begin position="1"/>
        <end position="10"/>
    </location>
</feature>
<protein>
    <submittedName>
        <fullName evidence="2">Uncharacterized protein</fullName>
    </submittedName>
</protein>
<reference evidence="3" key="1">
    <citation type="journal article" date="2019" name="Int. J. Syst. Evol. Microbiol.">
        <title>The Global Catalogue of Microorganisms (GCM) 10K type strain sequencing project: providing services to taxonomists for standard genome sequencing and annotation.</title>
        <authorList>
            <consortium name="The Broad Institute Genomics Platform"/>
            <consortium name="The Broad Institute Genome Sequencing Center for Infectious Disease"/>
            <person name="Wu L."/>
            <person name="Ma J."/>
        </authorList>
    </citation>
    <scope>NUCLEOTIDE SEQUENCE [LARGE SCALE GENOMIC DNA]</scope>
    <source>
        <strain evidence="3">JCM 9650</strain>
    </source>
</reference>
<comment type="caution">
    <text evidence="2">The sequence shown here is derived from an EMBL/GenBank/DDBJ whole genome shotgun (WGS) entry which is preliminary data.</text>
</comment>